<organism evidence="3">
    <name type="scientific">Lotharella oceanica</name>
    <dbReference type="NCBI Taxonomy" id="641309"/>
    <lineage>
        <taxon>Eukaryota</taxon>
        <taxon>Sar</taxon>
        <taxon>Rhizaria</taxon>
        <taxon>Cercozoa</taxon>
        <taxon>Chlorarachniophyceae</taxon>
        <taxon>Lotharella</taxon>
    </lineage>
</organism>
<dbReference type="InterPro" id="IPR049625">
    <property type="entry name" value="Glyco_transf_61_cat"/>
</dbReference>
<feature type="domain" description="Glycosyltransferase 61 catalytic" evidence="2">
    <location>
        <begin position="288"/>
        <end position="403"/>
    </location>
</feature>
<dbReference type="AlphaFoldDB" id="A0A7S2TZM7"/>
<evidence type="ECO:0000313" key="3">
    <source>
        <dbReference type="EMBL" id="CAD9774685.1"/>
    </source>
</evidence>
<gene>
    <name evidence="3" type="ORF">LSP00402_LOCUS18679</name>
</gene>
<accession>A0A7S2TZM7</accession>
<dbReference type="GO" id="GO:0016757">
    <property type="term" value="F:glycosyltransferase activity"/>
    <property type="evidence" value="ECO:0007669"/>
    <property type="project" value="InterPro"/>
</dbReference>
<feature type="compositionally biased region" description="Polar residues" evidence="1">
    <location>
        <begin position="564"/>
        <end position="574"/>
    </location>
</feature>
<evidence type="ECO:0000259" key="2">
    <source>
        <dbReference type="Pfam" id="PF04577"/>
    </source>
</evidence>
<reference evidence="3" key="1">
    <citation type="submission" date="2021-01" db="EMBL/GenBank/DDBJ databases">
        <authorList>
            <person name="Corre E."/>
            <person name="Pelletier E."/>
            <person name="Niang G."/>
            <person name="Scheremetjew M."/>
            <person name="Finn R."/>
            <person name="Kale V."/>
            <person name="Holt S."/>
            <person name="Cochrane G."/>
            <person name="Meng A."/>
            <person name="Brown T."/>
            <person name="Cohen L."/>
        </authorList>
    </citation>
    <scope>NUCLEOTIDE SEQUENCE</scope>
    <source>
        <strain evidence="3">CCMP622</strain>
    </source>
</reference>
<proteinExistence type="predicted"/>
<name>A0A7S2TZM7_9EUKA</name>
<protein>
    <recommendedName>
        <fullName evidence="2">Glycosyltransferase 61 catalytic domain-containing protein</fullName>
    </recommendedName>
</protein>
<dbReference type="EMBL" id="HBHP01030325">
    <property type="protein sequence ID" value="CAD9774685.1"/>
    <property type="molecule type" value="Transcribed_RNA"/>
</dbReference>
<sequence>MHYGRALAKFFSRMRLYRYANRPLKIAFVLAVPLMVFLIRSLLSGSPPRSDPVFEMKDRARGEPAIVEPAIVEPVRNLATDAPANYSAANYSWDPALVEPVRMVPNAALPANVSLNLRLGYPADSWGDMLHFKNHSTVLWSIEPEGGGFMGEIGARRAKEEDFADIDGFDLVVDTAVAMEVTQSNIQHFIFEDLQAIFAYIYLRDMGIDDPEVVIWPVPSGKERVHGDGKWSFQQNVLDLLAPDRNHMLLPSRKVLIKKALYVTRDRGLFWRGHEFEWRKNLKGTPPVPFFGHIQVVLDELRRALPRDFAALSNKTTGMCLPREESAKKMFLERIGLHGLRVLRNTAEYEQLLESMGYTRWNPMQCTSLTERWEALRKAEAVVMQFGSDLCNVLWMQRGATVINIVHPGASYIDKSLPRDWNYGFFESMAEALGIHHEGVFAGERRESDHDVIAVREGHSFQVHDGSVVYVNKSNPKAEPSVHGLIVKVPAQGVTHIDGKPFSKINISRSTTVMEQPGAAFSTYSYGMDWVVDLIEVRKQLIQIEVKIDRRRAQFMEPEEKETTYFNSEKSTSKGGPGRNEFS</sequence>
<feature type="region of interest" description="Disordered" evidence="1">
    <location>
        <begin position="559"/>
        <end position="583"/>
    </location>
</feature>
<dbReference type="Pfam" id="PF04577">
    <property type="entry name" value="Glyco_transf_61"/>
    <property type="match status" value="1"/>
</dbReference>
<evidence type="ECO:0000256" key="1">
    <source>
        <dbReference type="SAM" id="MobiDB-lite"/>
    </source>
</evidence>